<dbReference type="Pfam" id="PF00205">
    <property type="entry name" value="TPP_enzyme_M"/>
    <property type="match status" value="1"/>
</dbReference>
<dbReference type="Gene3D" id="3.40.50.970">
    <property type="match status" value="2"/>
</dbReference>
<dbReference type="GO" id="GO:0005948">
    <property type="term" value="C:acetolactate synthase complex"/>
    <property type="evidence" value="ECO:0007669"/>
    <property type="project" value="TreeGrafter"/>
</dbReference>
<keyword evidence="5 6" id="KW-0786">Thiamine pyrophosphate</keyword>
<keyword evidence="11" id="KW-1185">Reference proteome</keyword>
<dbReference type="PANTHER" id="PTHR18968:SF166">
    <property type="entry name" value="2-HYDROXYACYL-COA LYASE 2"/>
    <property type="match status" value="1"/>
</dbReference>
<dbReference type="InterPro" id="IPR012001">
    <property type="entry name" value="Thiamin_PyroP_enz_TPP-bd_dom"/>
</dbReference>
<evidence type="ECO:0000256" key="1">
    <source>
        <dbReference type="ARBA" id="ARBA00001946"/>
    </source>
</evidence>
<comment type="similarity">
    <text evidence="3 6">Belongs to the TPP enzyme family.</text>
</comment>
<feature type="domain" description="Thiamine pyrophosphate enzyme central" evidence="7">
    <location>
        <begin position="211"/>
        <end position="337"/>
    </location>
</feature>
<evidence type="ECO:0000259" key="9">
    <source>
        <dbReference type="Pfam" id="PF02776"/>
    </source>
</evidence>
<dbReference type="InterPro" id="IPR000399">
    <property type="entry name" value="TPP-bd_CS"/>
</dbReference>
<dbReference type="PROSITE" id="PS00187">
    <property type="entry name" value="TPP_ENZYMES"/>
    <property type="match status" value="1"/>
</dbReference>
<dbReference type="FunFam" id="3.40.50.970:FF:000007">
    <property type="entry name" value="Acetolactate synthase"/>
    <property type="match status" value="1"/>
</dbReference>
<dbReference type="GO" id="GO:0030976">
    <property type="term" value="F:thiamine pyrophosphate binding"/>
    <property type="evidence" value="ECO:0007669"/>
    <property type="project" value="InterPro"/>
</dbReference>
<dbReference type="EC" id="2.2.1.6" evidence="10"/>
<evidence type="ECO:0000256" key="5">
    <source>
        <dbReference type="ARBA" id="ARBA00023052"/>
    </source>
</evidence>
<dbReference type="RefSeq" id="WP_179792256.1">
    <property type="nucleotide sequence ID" value="NZ_BAABHP010000030.1"/>
</dbReference>
<evidence type="ECO:0000313" key="10">
    <source>
        <dbReference type="EMBL" id="NYD34296.1"/>
    </source>
</evidence>
<dbReference type="Gene3D" id="3.40.50.1220">
    <property type="entry name" value="TPP-binding domain"/>
    <property type="match status" value="1"/>
</dbReference>
<evidence type="ECO:0000256" key="4">
    <source>
        <dbReference type="ARBA" id="ARBA00022723"/>
    </source>
</evidence>
<comment type="cofactor">
    <cofactor evidence="1">
        <name>Mg(2+)</name>
        <dbReference type="ChEBI" id="CHEBI:18420"/>
    </cofactor>
</comment>
<name>A0A7Y9J3X4_9PSEU</name>
<dbReference type="InterPro" id="IPR045229">
    <property type="entry name" value="TPP_enz"/>
</dbReference>
<dbReference type="Pfam" id="PF02776">
    <property type="entry name" value="TPP_enzyme_N"/>
    <property type="match status" value="1"/>
</dbReference>
<gene>
    <name evidence="10" type="ORF">BJ983_000398</name>
</gene>
<evidence type="ECO:0000256" key="3">
    <source>
        <dbReference type="ARBA" id="ARBA00007812"/>
    </source>
</evidence>
<protein>
    <submittedName>
        <fullName evidence="10">Acetolactate synthase-1/2/3 large subunit</fullName>
        <ecNumber evidence="10">2.2.1.6</ecNumber>
    </submittedName>
</protein>
<evidence type="ECO:0000313" key="11">
    <source>
        <dbReference type="Proteomes" id="UP000535890"/>
    </source>
</evidence>
<proteinExistence type="inferred from homology"/>
<feature type="domain" description="Thiamine pyrophosphate enzyme TPP-binding" evidence="8">
    <location>
        <begin position="419"/>
        <end position="551"/>
    </location>
</feature>
<evidence type="ECO:0000256" key="6">
    <source>
        <dbReference type="RuleBase" id="RU362132"/>
    </source>
</evidence>
<dbReference type="Pfam" id="PF02775">
    <property type="entry name" value="TPP_enzyme_C"/>
    <property type="match status" value="1"/>
</dbReference>
<dbReference type="EMBL" id="JACCBN010000001">
    <property type="protein sequence ID" value="NYD34296.1"/>
    <property type="molecule type" value="Genomic_DNA"/>
</dbReference>
<dbReference type="GO" id="GO:0003984">
    <property type="term" value="F:acetolactate synthase activity"/>
    <property type="evidence" value="ECO:0007669"/>
    <property type="project" value="UniProtKB-EC"/>
</dbReference>
<dbReference type="Proteomes" id="UP000535890">
    <property type="component" value="Unassembled WGS sequence"/>
</dbReference>
<evidence type="ECO:0000259" key="7">
    <source>
        <dbReference type="Pfam" id="PF00205"/>
    </source>
</evidence>
<dbReference type="SUPFAM" id="SSF52518">
    <property type="entry name" value="Thiamin diphosphate-binding fold (THDP-binding)"/>
    <property type="match status" value="2"/>
</dbReference>
<accession>A0A7Y9J3X4</accession>
<dbReference type="GO" id="GO:0050660">
    <property type="term" value="F:flavin adenine dinucleotide binding"/>
    <property type="evidence" value="ECO:0007669"/>
    <property type="project" value="TreeGrafter"/>
</dbReference>
<dbReference type="InterPro" id="IPR029061">
    <property type="entry name" value="THDP-binding"/>
</dbReference>
<comment type="cofactor">
    <cofactor evidence="2">
        <name>thiamine diphosphate</name>
        <dbReference type="ChEBI" id="CHEBI:58937"/>
    </cofactor>
</comment>
<dbReference type="InterPro" id="IPR011766">
    <property type="entry name" value="TPP_enzyme_TPP-bd"/>
</dbReference>
<evidence type="ECO:0000256" key="2">
    <source>
        <dbReference type="ARBA" id="ARBA00001964"/>
    </source>
</evidence>
<dbReference type="GO" id="GO:0000287">
    <property type="term" value="F:magnesium ion binding"/>
    <property type="evidence" value="ECO:0007669"/>
    <property type="project" value="InterPro"/>
</dbReference>
<reference evidence="10 11" key="1">
    <citation type="submission" date="2020-07" db="EMBL/GenBank/DDBJ databases">
        <title>Sequencing the genomes of 1000 actinobacteria strains.</title>
        <authorList>
            <person name="Klenk H.-P."/>
        </authorList>
    </citation>
    <scope>NUCLEOTIDE SEQUENCE [LARGE SCALE GENOMIC DNA]</scope>
    <source>
        <strain evidence="10 11">DSM 45772</strain>
    </source>
</reference>
<dbReference type="CDD" id="cd02004">
    <property type="entry name" value="TPP_BZL_OCoD_HPCL"/>
    <property type="match status" value="1"/>
</dbReference>
<dbReference type="GO" id="GO:0009097">
    <property type="term" value="P:isoleucine biosynthetic process"/>
    <property type="evidence" value="ECO:0007669"/>
    <property type="project" value="TreeGrafter"/>
</dbReference>
<keyword evidence="10" id="KW-0808">Transferase</keyword>
<dbReference type="InterPro" id="IPR012000">
    <property type="entry name" value="Thiamin_PyroP_enz_cen_dom"/>
</dbReference>
<dbReference type="SUPFAM" id="SSF52467">
    <property type="entry name" value="DHS-like NAD/FAD-binding domain"/>
    <property type="match status" value="1"/>
</dbReference>
<organism evidence="10 11">
    <name type="scientific">Actinomycetospora corticicola</name>
    <dbReference type="NCBI Taxonomy" id="663602"/>
    <lineage>
        <taxon>Bacteria</taxon>
        <taxon>Bacillati</taxon>
        <taxon>Actinomycetota</taxon>
        <taxon>Actinomycetes</taxon>
        <taxon>Pseudonocardiales</taxon>
        <taxon>Pseudonocardiaceae</taxon>
        <taxon>Actinomycetospora</taxon>
    </lineage>
</organism>
<dbReference type="CDD" id="cd07035">
    <property type="entry name" value="TPP_PYR_POX_like"/>
    <property type="match status" value="1"/>
</dbReference>
<evidence type="ECO:0000259" key="8">
    <source>
        <dbReference type="Pfam" id="PF02775"/>
    </source>
</evidence>
<dbReference type="GO" id="GO:0009099">
    <property type="term" value="P:L-valine biosynthetic process"/>
    <property type="evidence" value="ECO:0007669"/>
    <property type="project" value="TreeGrafter"/>
</dbReference>
<dbReference type="InterPro" id="IPR029035">
    <property type="entry name" value="DHS-like_NAD/FAD-binding_dom"/>
</dbReference>
<dbReference type="AlphaFoldDB" id="A0A7Y9J3X4"/>
<keyword evidence="4" id="KW-0479">Metal-binding</keyword>
<dbReference type="PANTHER" id="PTHR18968">
    <property type="entry name" value="THIAMINE PYROPHOSPHATE ENZYMES"/>
    <property type="match status" value="1"/>
</dbReference>
<sequence length="590" mass="62763">MADRQDAERSGAGPARRSVPVASLVAEFLTEHGVDRVFGLQGGHIQPVWDQLARRGVRIVDVRDEGSAVHMAHAHTELTGQTAVAMVTAGPGVTNTVTAVANASVSRIPLLVIGGCPPIPQSNMGPLQDIPHTAILEPITRLSRTLRSADQVLREFDEAWARASGDRGEPGPVYLEIPTDVLRREVPPALQMREHLRAKPKRRPQPHPDDVAAAADLIRAASKPAIISGRGARTTDGTDLIRLLDASGAAYLDTQESRGLVPDSHSATVGSARSAVMRDTDLLITVGRQLDYQLGMGSPAVFPHATVVRIADTASELIDNRRGEVEILAEPGAALGAIADALKDHTPDTTWRDELKAKHRTRAEDYRQALHTTENGADGHIHPNRIFGALDALDGEALDLGDAIMIADGGDLLSFARLGITRCARYLDAGAFGCLGVATPFAIAAALAEPQRPVVAVTGDGAFGITATEIDTAVRHGAKIVVIVSNNRAWNIERYDQEENYGLVAGTLLADSDYAAMARAFGARGERVESAEDLEPAIRRALENAPAVVDVVTTQDAPSPDSGKGLGFVPDYQALTPWNDAEVARRQVGI</sequence>
<feature type="domain" description="Thiamine pyrophosphate enzyme N-terminal TPP-binding" evidence="9">
    <location>
        <begin position="21"/>
        <end position="129"/>
    </location>
</feature>
<comment type="caution">
    <text evidence="10">The sequence shown here is derived from an EMBL/GenBank/DDBJ whole genome shotgun (WGS) entry which is preliminary data.</text>
</comment>